<organism evidence="1 2">
    <name type="scientific">Eubacterium segne</name>
    <dbReference type="NCBI Taxonomy" id="2763045"/>
    <lineage>
        <taxon>Bacteria</taxon>
        <taxon>Bacillati</taxon>
        <taxon>Bacillota</taxon>
        <taxon>Clostridia</taxon>
        <taxon>Eubacteriales</taxon>
        <taxon>Eubacteriaceae</taxon>
        <taxon>Eubacterium</taxon>
    </lineage>
</organism>
<comment type="caution">
    <text evidence="1">The sequence shown here is derived from an EMBL/GenBank/DDBJ whole genome shotgun (WGS) entry which is preliminary data.</text>
</comment>
<proteinExistence type="predicted"/>
<dbReference type="Proteomes" id="UP000597877">
    <property type="component" value="Unassembled WGS sequence"/>
</dbReference>
<protein>
    <submittedName>
        <fullName evidence="1">Sporulation protein YqfD</fullName>
    </submittedName>
</protein>
<dbReference type="InterPro" id="IPR010690">
    <property type="entry name" value="YqfD"/>
</dbReference>
<accession>A0ABR7F5B9</accession>
<name>A0ABR7F5B9_9FIRM</name>
<gene>
    <name evidence="1" type="ORF">H8S00_08430</name>
</gene>
<reference evidence="1 2" key="1">
    <citation type="submission" date="2020-08" db="EMBL/GenBank/DDBJ databases">
        <title>Genome public.</title>
        <authorList>
            <person name="Liu C."/>
            <person name="Sun Q."/>
        </authorList>
    </citation>
    <scope>NUCLEOTIDE SEQUENCE [LARGE SCALE GENOMIC DNA]</scope>
    <source>
        <strain evidence="1 2">BX4</strain>
    </source>
</reference>
<keyword evidence="2" id="KW-1185">Reference proteome</keyword>
<dbReference type="EMBL" id="JACOOZ010000005">
    <property type="protein sequence ID" value="MBC5668005.1"/>
    <property type="molecule type" value="Genomic_DNA"/>
</dbReference>
<sequence length="417" mass="48779">MKFSFVNLFFSCFEGKKFHYIVIKINENHIYRFINNTGKIKLRDIHSKDGITEITFNYKDKNKVLDIAEKMGIKILDIKEKGTYTYITRLPVIKSVTFILAVFTLLLIINSHFIWNIDVEGNYSYTSTQIMRFLKKMDIKEGMRKNRINSDEIEKEIRRKYNDISWVCAEVKGTNLIVHIKENYITEISAKEDKTYDLIANRDCTIKSILVRKGKGVVKAGDKVKKGDVLISGIVDVFNESGEKIFTKLCNADGDVVGITNLSYNDKISDTYFVKNIKHKRTYYAPLVAGYTWNIKENDKNETVVKSERNFKAFGNFYLPFGMEKYVVTKFEKEKRNYTKEEAKKKLYDRFNYKMFILEQKGYKILEKNVKIDKKKNHYVFSGTIKCLEPLGKVSYIESEKINEIESENNKETTKSD</sequence>
<evidence type="ECO:0000313" key="1">
    <source>
        <dbReference type="EMBL" id="MBC5668005.1"/>
    </source>
</evidence>
<dbReference type="RefSeq" id="WP_186840393.1">
    <property type="nucleotide sequence ID" value="NZ_JACOOZ010000005.1"/>
</dbReference>
<evidence type="ECO:0000313" key="2">
    <source>
        <dbReference type="Proteomes" id="UP000597877"/>
    </source>
</evidence>
<dbReference type="Pfam" id="PF06898">
    <property type="entry name" value="YqfD"/>
    <property type="match status" value="1"/>
</dbReference>